<keyword evidence="3" id="KW-1185">Reference proteome</keyword>
<gene>
    <name evidence="2" type="ORF">EAT49_07995</name>
</gene>
<dbReference type="InterPro" id="IPR002931">
    <property type="entry name" value="Transglutaminase-like"/>
</dbReference>
<comment type="caution">
    <text evidence="2">The sequence shown here is derived from an EMBL/GenBank/DDBJ whole genome shotgun (WGS) entry which is preliminary data.</text>
</comment>
<dbReference type="PANTHER" id="PTHR33490">
    <property type="entry name" value="BLR5614 PROTEIN-RELATED"/>
    <property type="match status" value="1"/>
</dbReference>
<dbReference type="PANTHER" id="PTHR33490:SF7">
    <property type="entry name" value="BLR2979 PROTEIN"/>
    <property type="match status" value="1"/>
</dbReference>
<evidence type="ECO:0000259" key="1">
    <source>
        <dbReference type="SMART" id="SM00460"/>
    </source>
</evidence>
<dbReference type="Pfam" id="PF08379">
    <property type="entry name" value="Bact_transglu_N"/>
    <property type="match status" value="1"/>
</dbReference>
<evidence type="ECO:0000313" key="2">
    <source>
        <dbReference type="EMBL" id="ROU03219.1"/>
    </source>
</evidence>
<sequence>MSVLYDIRMTITYDYEQPAAASRDILRILPRGLPDQQLVTGLVQTDPTPDFRRDRTDFFGNPSTEVAFDAALDRVAFRFTGRVRRAAEERELDLSPRLSGLAQDIAAAQSLGGGSPHHFRGDSERVRPVAAITDFARDVTDGGMSVLETVRALNRALHREMRFDPGATNVTTPPAEAFEARRGVCQDFSHILIAGLRGLGIPAGYVSGYLRTDPPEGQVRLDGADAMHAWVTAWCGAEMGWVQVDPTNDLVAANDHVVVAIGRDYADVAPVRGALRSSGGHSTRHEVDVRPVSG</sequence>
<name>A0A3N2R6W6_9RHOB</name>
<dbReference type="Gene3D" id="3.10.620.30">
    <property type="match status" value="1"/>
</dbReference>
<dbReference type="AlphaFoldDB" id="A0A3N2R6W6"/>
<protein>
    <submittedName>
        <fullName evidence="2">Transglutaminase family protein</fullName>
    </submittedName>
</protein>
<dbReference type="EMBL" id="RDRB01000003">
    <property type="protein sequence ID" value="ROU03219.1"/>
    <property type="molecule type" value="Genomic_DNA"/>
</dbReference>
<dbReference type="InterPro" id="IPR038765">
    <property type="entry name" value="Papain-like_cys_pep_sf"/>
</dbReference>
<reference evidence="2 3" key="1">
    <citation type="submission" date="2018-10" db="EMBL/GenBank/DDBJ databases">
        <title>Histidinibacterium lentulum gen. nov., sp. nov., a marine bacterium from the culture broth of Picochlorum sp. 122.</title>
        <authorList>
            <person name="Wang G."/>
        </authorList>
    </citation>
    <scope>NUCLEOTIDE SEQUENCE [LARGE SCALE GENOMIC DNA]</scope>
    <source>
        <strain evidence="2 3">B17</strain>
    </source>
</reference>
<dbReference type="Proteomes" id="UP000268016">
    <property type="component" value="Unassembled WGS sequence"/>
</dbReference>
<feature type="domain" description="Transglutaminase-like" evidence="1">
    <location>
        <begin position="177"/>
        <end position="248"/>
    </location>
</feature>
<dbReference type="RefSeq" id="WP_123641767.1">
    <property type="nucleotide sequence ID" value="NZ_ML119083.1"/>
</dbReference>
<dbReference type="SMART" id="SM00460">
    <property type="entry name" value="TGc"/>
    <property type="match status" value="1"/>
</dbReference>
<organism evidence="2 3">
    <name type="scientific">Histidinibacterium lentulum</name>
    <dbReference type="NCBI Taxonomy" id="2480588"/>
    <lineage>
        <taxon>Bacteria</taxon>
        <taxon>Pseudomonadati</taxon>
        <taxon>Pseudomonadota</taxon>
        <taxon>Alphaproteobacteria</taxon>
        <taxon>Rhodobacterales</taxon>
        <taxon>Paracoccaceae</taxon>
        <taxon>Histidinibacterium</taxon>
    </lineage>
</organism>
<evidence type="ECO:0000313" key="3">
    <source>
        <dbReference type="Proteomes" id="UP000268016"/>
    </source>
</evidence>
<dbReference type="SUPFAM" id="SSF54001">
    <property type="entry name" value="Cysteine proteinases"/>
    <property type="match status" value="1"/>
</dbReference>
<accession>A0A3N2R6W6</accession>
<proteinExistence type="predicted"/>
<dbReference type="InterPro" id="IPR013589">
    <property type="entry name" value="Bac_transglu_N"/>
</dbReference>
<dbReference type="OrthoDB" id="9804023at2"/>
<dbReference type="Pfam" id="PF01841">
    <property type="entry name" value="Transglut_core"/>
    <property type="match status" value="1"/>
</dbReference>